<evidence type="ECO:0000259" key="1">
    <source>
        <dbReference type="Pfam" id="PF11706"/>
    </source>
</evidence>
<dbReference type="InterPro" id="IPR010852">
    <property type="entry name" value="ABATE"/>
</dbReference>
<dbReference type="SUPFAM" id="SSF160904">
    <property type="entry name" value="Jann2411-like"/>
    <property type="match status" value="1"/>
</dbReference>
<dbReference type="PANTHER" id="PTHR35525">
    <property type="entry name" value="BLL6575 PROTEIN"/>
    <property type="match status" value="1"/>
</dbReference>
<dbReference type="Gene3D" id="1.10.3300.10">
    <property type="entry name" value="Jann2411-like domain"/>
    <property type="match status" value="1"/>
</dbReference>
<dbReference type="AlphaFoldDB" id="A0A931CJB7"/>
<dbReference type="RefSeq" id="WP_196420170.1">
    <property type="nucleotide sequence ID" value="NZ_JADQTO010000037.1"/>
</dbReference>
<dbReference type="InterPro" id="IPR021005">
    <property type="entry name" value="Znf_CGNR"/>
</dbReference>
<proteinExistence type="predicted"/>
<sequence>MTEVVHPPAAPGAELHPALDLADSVLTGTGGQVLDLIDTPADATRWLVDRGLVPPDARLHEICATRVRALRQHVRALLTARIDRTLPPAEAVTAVNDALTRVPTAAPLRWVSSAGPYRVAPHPTDQVVDHALGVLAADAADLLTGPDADRLAACDSPPCTRFLLRNGRRHWCSIRCGDRARAARAYARRTQS</sequence>
<protein>
    <submittedName>
        <fullName evidence="2">CGNR zinc finger domain-containing protein</fullName>
    </submittedName>
</protein>
<dbReference type="PANTHER" id="PTHR35525:SF3">
    <property type="entry name" value="BLL6575 PROTEIN"/>
    <property type="match status" value="1"/>
</dbReference>
<feature type="domain" description="Zinc finger CGNR" evidence="1">
    <location>
        <begin position="150"/>
        <end position="189"/>
    </location>
</feature>
<dbReference type="Pfam" id="PF11706">
    <property type="entry name" value="zf-CGNR"/>
    <property type="match status" value="1"/>
</dbReference>
<evidence type="ECO:0000313" key="2">
    <source>
        <dbReference type="EMBL" id="MBG0568403.1"/>
    </source>
</evidence>
<comment type="caution">
    <text evidence="2">The sequence shown here is derived from an EMBL/GenBank/DDBJ whole genome shotgun (WGS) entry which is preliminary data.</text>
</comment>
<organism evidence="2 3">
    <name type="scientific">Actinoplanes aureus</name>
    <dbReference type="NCBI Taxonomy" id="2792083"/>
    <lineage>
        <taxon>Bacteria</taxon>
        <taxon>Bacillati</taxon>
        <taxon>Actinomycetota</taxon>
        <taxon>Actinomycetes</taxon>
        <taxon>Micromonosporales</taxon>
        <taxon>Micromonosporaceae</taxon>
        <taxon>Actinoplanes</taxon>
    </lineage>
</organism>
<dbReference type="EMBL" id="JADQTO010000037">
    <property type="protein sequence ID" value="MBG0568403.1"/>
    <property type="molecule type" value="Genomic_DNA"/>
</dbReference>
<accession>A0A931CJB7</accession>
<reference evidence="2" key="1">
    <citation type="submission" date="2020-11" db="EMBL/GenBank/DDBJ databases">
        <title>Isolation and identification of active actinomycetes.</title>
        <authorList>
            <person name="Sun X."/>
        </authorList>
    </citation>
    <scope>NUCLEOTIDE SEQUENCE</scope>
    <source>
        <strain evidence="2">NEAU-A11</strain>
    </source>
</reference>
<evidence type="ECO:0000313" key="3">
    <source>
        <dbReference type="Proteomes" id="UP000598146"/>
    </source>
</evidence>
<dbReference type="Proteomes" id="UP000598146">
    <property type="component" value="Unassembled WGS sequence"/>
</dbReference>
<gene>
    <name evidence="2" type="ORF">I4J89_43965</name>
</gene>
<name>A0A931CJB7_9ACTN</name>
<keyword evidence="3" id="KW-1185">Reference proteome</keyword>
<dbReference type="InterPro" id="IPR023286">
    <property type="entry name" value="ABATE_dom_sf"/>
</dbReference>
<dbReference type="Pfam" id="PF07336">
    <property type="entry name" value="ABATE"/>
    <property type="match status" value="1"/>
</dbReference>